<dbReference type="AlphaFoldDB" id="A0A161PRA3"/>
<keyword evidence="5" id="KW-0677">Repeat</keyword>
<dbReference type="PROSITE" id="PS00211">
    <property type="entry name" value="ABC_TRANSPORTER_1"/>
    <property type="match status" value="2"/>
</dbReference>
<evidence type="ECO:0000256" key="9">
    <source>
        <dbReference type="ARBA" id="ARBA00023136"/>
    </source>
</evidence>
<sequence>MSVPALEFKRVSKSFGEVRANTDISFFVERGAIHAIVGENGAGKSTAMKILFGMYRPDEGDIFVNGQQVHFQSPIDAMAAKIGMVHQHFMLAEPFTALDNILLQQKGSAFSLLPRAEQKNRLEEIAHRYGFQINLDAKVEDLSVGEQQRLEILKILSQDSEILILDEPTAVLTPQEVQDLFANLLRLREEGKTILIITHKLKEVMALTDSVTVFRAGHIVGHKWTRETNAEELAEMMVGRRIQKPQERSSVIEAAKTVLRFESVSGRLGTHGIEDIQLSVHAREIVGVAGVEGNGQDVLIRALLDQRALESFTGKVTTLGSVGSFPEDRLRFGVLPSRPVYENFILGQHKTSLFAKGIFLKTKEILQRTKDIMGKYDIRPHNAHLPFEKMSGGNQQKLVVARALLQNPQVIVAAQPTRGVDIGAIEFIHNELRKARDEGAGILLISSELDELMALSDRIVVLYKGRLVKEFTRAQFDEIALGKAMGCGN</sequence>
<dbReference type="InterPro" id="IPR017871">
    <property type="entry name" value="ABC_transporter-like_CS"/>
</dbReference>
<accession>A0A161PRA3</accession>
<dbReference type="GO" id="GO:0005886">
    <property type="term" value="C:plasma membrane"/>
    <property type="evidence" value="ECO:0007669"/>
    <property type="project" value="UniProtKB-SubCell"/>
</dbReference>
<dbReference type="PANTHER" id="PTHR43790">
    <property type="entry name" value="CARBOHYDRATE TRANSPORT ATP-BINDING PROTEIN MG119-RELATED"/>
    <property type="match status" value="1"/>
</dbReference>
<keyword evidence="9" id="KW-0472">Membrane</keyword>
<name>A0A161PRA3_BDEBC</name>
<feature type="domain" description="ABC transporter" evidence="10">
    <location>
        <begin position="6"/>
        <end position="241"/>
    </location>
</feature>
<dbReference type="InterPro" id="IPR003593">
    <property type="entry name" value="AAA+_ATPase"/>
</dbReference>
<proteinExistence type="predicted"/>
<comment type="caution">
    <text evidence="11">The sequence shown here is derived from an EMBL/GenBank/DDBJ whole genome shotgun (WGS) entry which is preliminary data.</text>
</comment>
<dbReference type="InterPro" id="IPR003439">
    <property type="entry name" value="ABC_transporter-like_ATP-bd"/>
</dbReference>
<dbReference type="GO" id="GO:0005524">
    <property type="term" value="F:ATP binding"/>
    <property type="evidence" value="ECO:0007669"/>
    <property type="project" value="UniProtKB-KW"/>
</dbReference>
<evidence type="ECO:0000256" key="8">
    <source>
        <dbReference type="ARBA" id="ARBA00022967"/>
    </source>
</evidence>
<evidence type="ECO:0000313" key="11">
    <source>
        <dbReference type="EMBL" id="KYG69313.1"/>
    </source>
</evidence>
<dbReference type="Gene3D" id="3.40.50.300">
    <property type="entry name" value="P-loop containing nucleotide triphosphate hydrolases"/>
    <property type="match status" value="2"/>
</dbReference>
<dbReference type="FunFam" id="3.40.50.300:FF:000127">
    <property type="entry name" value="Ribose import ATP-binding protein RbsA"/>
    <property type="match status" value="1"/>
</dbReference>
<organism evidence="11 12">
    <name type="scientific">Bdellovibrio bacteriovorus</name>
    <dbReference type="NCBI Taxonomy" id="959"/>
    <lineage>
        <taxon>Bacteria</taxon>
        <taxon>Pseudomonadati</taxon>
        <taxon>Bdellovibrionota</taxon>
        <taxon>Bdellovibrionia</taxon>
        <taxon>Bdellovibrionales</taxon>
        <taxon>Pseudobdellovibrionaceae</taxon>
        <taxon>Bdellovibrio</taxon>
    </lineage>
</organism>
<keyword evidence="8" id="KW-1278">Translocase</keyword>
<protein>
    <submittedName>
        <fullName evidence="11">Sugar ABC transporter ATP-binding protein</fullName>
    </submittedName>
</protein>
<comment type="subcellular location">
    <subcellularLocation>
        <location evidence="1">Cell membrane</location>
        <topology evidence="1">Peripheral membrane protein</topology>
    </subcellularLocation>
</comment>
<evidence type="ECO:0000256" key="7">
    <source>
        <dbReference type="ARBA" id="ARBA00022840"/>
    </source>
</evidence>
<dbReference type="InterPro" id="IPR050107">
    <property type="entry name" value="ABC_carbohydrate_import_ATPase"/>
</dbReference>
<gene>
    <name evidence="11" type="ORF">AZI87_08960</name>
</gene>
<keyword evidence="7 11" id="KW-0067">ATP-binding</keyword>
<evidence type="ECO:0000313" key="12">
    <source>
        <dbReference type="Proteomes" id="UP000075799"/>
    </source>
</evidence>
<dbReference type="OrthoDB" id="5288664at2"/>
<dbReference type="SMART" id="SM00382">
    <property type="entry name" value="AAA"/>
    <property type="match status" value="1"/>
</dbReference>
<evidence type="ECO:0000259" key="10">
    <source>
        <dbReference type="PROSITE" id="PS50893"/>
    </source>
</evidence>
<keyword evidence="4" id="KW-0762">Sugar transport</keyword>
<evidence type="ECO:0000256" key="4">
    <source>
        <dbReference type="ARBA" id="ARBA00022597"/>
    </source>
</evidence>
<dbReference type="InterPro" id="IPR027417">
    <property type="entry name" value="P-loop_NTPase"/>
</dbReference>
<evidence type="ECO:0000256" key="2">
    <source>
        <dbReference type="ARBA" id="ARBA00022448"/>
    </source>
</evidence>
<evidence type="ECO:0000256" key="6">
    <source>
        <dbReference type="ARBA" id="ARBA00022741"/>
    </source>
</evidence>
<keyword evidence="6" id="KW-0547">Nucleotide-binding</keyword>
<dbReference type="GO" id="GO:0016887">
    <property type="term" value="F:ATP hydrolysis activity"/>
    <property type="evidence" value="ECO:0007669"/>
    <property type="project" value="InterPro"/>
</dbReference>
<evidence type="ECO:0000256" key="3">
    <source>
        <dbReference type="ARBA" id="ARBA00022475"/>
    </source>
</evidence>
<dbReference type="CDD" id="cd03215">
    <property type="entry name" value="ABC_Carb_Monos_II"/>
    <property type="match status" value="1"/>
</dbReference>
<dbReference type="PANTHER" id="PTHR43790:SF4">
    <property type="entry name" value="GUANOSINE IMPORT ATP-BINDING PROTEIN NUPO"/>
    <property type="match status" value="1"/>
</dbReference>
<keyword evidence="2" id="KW-0813">Transport</keyword>
<dbReference type="Proteomes" id="UP000075799">
    <property type="component" value="Unassembled WGS sequence"/>
</dbReference>
<dbReference type="EMBL" id="LUKD01000001">
    <property type="protein sequence ID" value="KYG69313.1"/>
    <property type="molecule type" value="Genomic_DNA"/>
</dbReference>
<dbReference type="SUPFAM" id="SSF52540">
    <property type="entry name" value="P-loop containing nucleoside triphosphate hydrolases"/>
    <property type="match status" value="2"/>
</dbReference>
<dbReference type="RefSeq" id="WP_063206209.1">
    <property type="nucleotide sequence ID" value="NZ_LUKD01000001.1"/>
</dbReference>
<evidence type="ECO:0000256" key="1">
    <source>
        <dbReference type="ARBA" id="ARBA00004202"/>
    </source>
</evidence>
<evidence type="ECO:0000256" key="5">
    <source>
        <dbReference type="ARBA" id="ARBA00022737"/>
    </source>
</evidence>
<dbReference type="Pfam" id="PF00005">
    <property type="entry name" value="ABC_tran"/>
    <property type="match status" value="2"/>
</dbReference>
<dbReference type="PROSITE" id="PS50893">
    <property type="entry name" value="ABC_TRANSPORTER_2"/>
    <property type="match status" value="2"/>
</dbReference>
<keyword evidence="3" id="KW-1003">Cell membrane</keyword>
<reference evidence="11 12" key="1">
    <citation type="submission" date="2016-03" db="EMBL/GenBank/DDBJ databases">
        <authorList>
            <person name="Ploux O."/>
        </authorList>
    </citation>
    <scope>NUCLEOTIDE SEQUENCE [LARGE SCALE GENOMIC DNA]</scope>
    <source>
        <strain evidence="11 12">EC13</strain>
    </source>
</reference>
<dbReference type="CDD" id="cd03216">
    <property type="entry name" value="ABC_Carb_Monos_I"/>
    <property type="match status" value="1"/>
</dbReference>
<feature type="domain" description="ABC transporter" evidence="10">
    <location>
        <begin position="252"/>
        <end position="489"/>
    </location>
</feature>